<comment type="caution">
    <text evidence="1">Lacks conserved residue(s) required for the propagation of feature annotation.</text>
</comment>
<evidence type="ECO:0000256" key="1">
    <source>
        <dbReference type="HAMAP-Rule" id="MF_01411"/>
    </source>
</evidence>
<feature type="chain" id="PRO_5027184417" description="LPS-assembly protein LptD" evidence="1">
    <location>
        <begin position="22"/>
        <end position="704"/>
    </location>
</feature>
<dbReference type="AlphaFoldDB" id="A0A6L5Z061"/>
<protein>
    <recommendedName>
        <fullName evidence="1">LPS-assembly protein LptD</fullName>
    </recommendedName>
</protein>
<keyword evidence="1" id="KW-0472">Membrane</keyword>
<feature type="domain" description="LptD C-terminal" evidence="2">
    <location>
        <begin position="270"/>
        <end position="627"/>
    </location>
</feature>
<dbReference type="RefSeq" id="WP_154446370.1">
    <property type="nucleotide sequence ID" value="NZ_WIND01000006.1"/>
</dbReference>
<comment type="subcellular location">
    <subcellularLocation>
        <location evidence="1">Cell outer membrane</location>
    </subcellularLocation>
</comment>
<gene>
    <name evidence="1 3" type="primary">lptD</name>
    <name evidence="3" type="ORF">GE300_09680</name>
</gene>
<keyword evidence="1" id="KW-0732">Signal</keyword>
<keyword evidence="4" id="KW-1185">Reference proteome</keyword>
<dbReference type="Gene3D" id="2.60.450.10">
    <property type="entry name" value="Lipopolysaccharide (LPS) transport protein A like domain"/>
    <property type="match status" value="1"/>
</dbReference>
<dbReference type="InterPro" id="IPR007543">
    <property type="entry name" value="LptD_C"/>
</dbReference>
<dbReference type="PANTHER" id="PTHR30189:SF1">
    <property type="entry name" value="LPS-ASSEMBLY PROTEIN LPTD"/>
    <property type="match status" value="1"/>
</dbReference>
<dbReference type="PANTHER" id="PTHR30189">
    <property type="entry name" value="LPS-ASSEMBLY PROTEIN"/>
    <property type="match status" value="1"/>
</dbReference>
<feature type="signal peptide" evidence="1">
    <location>
        <begin position="1"/>
        <end position="21"/>
    </location>
</feature>
<comment type="similarity">
    <text evidence="1">Belongs to the LptD family.</text>
</comment>
<evidence type="ECO:0000259" key="2">
    <source>
        <dbReference type="Pfam" id="PF04453"/>
    </source>
</evidence>
<dbReference type="EMBL" id="WIND01000006">
    <property type="protein sequence ID" value="MSU89878.1"/>
    <property type="molecule type" value="Genomic_DNA"/>
</dbReference>
<name>A0A6L5Z061_9RHOB</name>
<comment type="function">
    <text evidence="1">Involved in the assembly of lipopolysaccharide (LPS) at the surface of the outer membrane.</text>
</comment>
<comment type="subunit">
    <text evidence="1">Component of the lipopolysaccharide transport and assembly complex.</text>
</comment>
<dbReference type="GO" id="GO:1990351">
    <property type="term" value="C:transporter complex"/>
    <property type="evidence" value="ECO:0007669"/>
    <property type="project" value="TreeGrafter"/>
</dbReference>
<accession>A0A6L5Z061</accession>
<dbReference type="GO" id="GO:0015920">
    <property type="term" value="P:lipopolysaccharide transport"/>
    <property type="evidence" value="ECO:0007669"/>
    <property type="project" value="InterPro"/>
</dbReference>
<dbReference type="GO" id="GO:0009279">
    <property type="term" value="C:cell outer membrane"/>
    <property type="evidence" value="ECO:0007669"/>
    <property type="project" value="UniProtKB-SubCell"/>
</dbReference>
<keyword evidence="1" id="KW-0998">Cell outer membrane</keyword>
<evidence type="ECO:0000313" key="3">
    <source>
        <dbReference type="EMBL" id="MSU89878.1"/>
    </source>
</evidence>
<dbReference type="GO" id="GO:0043165">
    <property type="term" value="P:Gram-negative-bacterium-type cell outer membrane assembly"/>
    <property type="evidence" value="ECO:0007669"/>
    <property type="project" value="UniProtKB-UniRule"/>
</dbReference>
<organism evidence="3 4">
    <name type="scientific">Halovulum marinum</name>
    <dbReference type="NCBI Taxonomy" id="2662447"/>
    <lineage>
        <taxon>Bacteria</taxon>
        <taxon>Pseudomonadati</taxon>
        <taxon>Pseudomonadota</taxon>
        <taxon>Alphaproteobacteria</taxon>
        <taxon>Rhodobacterales</taxon>
        <taxon>Paracoccaceae</taxon>
        <taxon>Halovulum</taxon>
    </lineage>
</organism>
<dbReference type="SUPFAM" id="SSF56935">
    <property type="entry name" value="Porins"/>
    <property type="match status" value="1"/>
</dbReference>
<dbReference type="InterPro" id="IPR020889">
    <property type="entry name" value="LipoPS_assembly_LptD"/>
</dbReference>
<dbReference type="Proteomes" id="UP000474957">
    <property type="component" value="Unassembled WGS sequence"/>
</dbReference>
<dbReference type="InterPro" id="IPR050218">
    <property type="entry name" value="LptD"/>
</dbReference>
<evidence type="ECO:0000313" key="4">
    <source>
        <dbReference type="Proteomes" id="UP000474957"/>
    </source>
</evidence>
<proteinExistence type="inferred from homology"/>
<dbReference type="Pfam" id="PF04453">
    <property type="entry name" value="LptD"/>
    <property type="match status" value="1"/>
</dbReference>
<sequence precursor="true">MLRLWLTVLLLALLTTRPLLAQETVALFADDITYRTATGQLVAEGNVEVYYQGNRLSAERIFYDAAAETVRAEGTIRLEGPDGVVILADLVELSTDFRTGLVQGARLIFQQQFQIASVEGARTGGRYNTLYKTVASSCSVCAGAPVPIWRIRARRVVHDEQAQRIYFENAWFDVFGLPVFYAPRLRIPAPGVDRAAGVLPPVATTSDFSGFGLKLPYYFPLGRHSDLTLTPFATTTGATILEAEYRRRFESGALRLAGAYALYDGNGVSNRAFVLAEGAFALPRGFRADLRLHRATDRSFLGQFGYSDRDRLLSYGSINRVRRRDLFDLRIEGYQTLREGEPQSEIPIMLPKLDYRRIWTVGSSVFGADAGVLGVVREAGRDVARLDLGADWNGDLTLDNGVLVAGFADVEGVVYQVGDDADFPGTRSRLTPLVGAELRWPLARTTAGATHVIEPVVQAVYSRALGESDVPNEDSVSPELDETNLFALNRFPGIDRRESGLRLNLGVNYTRIDPSGWTVGATLGRVLRTESNDEFPEGSGLRGYSSDFVAAASLALPSGFSVTGRSLFDSALEFKRAEMELDYASRRFDVNASYTFLAGDSADPVLGSVTERQEIAIGSRYRVRPNWDVRGEWRYDLADSRSIFAGGGLAFGNECVEAELTVSRRFTSVNDVPEDTRVSLQVNLVGLSGDRGTEDWPAQRCRGI</sequence>
<comment type="caution">
    <text evidence="3">The sequence shown here is derived from an EMBL/GenBank/DDBJ whole genome shotgun (WGS) entry which is preliminary data.</text>
</comment>
<dbReference type="HAMAP" id="MF_01411">
    <property type="entry name" value="LPS_assembly_LptD"/>
    <property type="match status" value="1"/>
</dbReference>
<reference evidence="3 4" key="1">
    <citation type="submission" date="2019-10" db="EMBL/GenBank/DDBJ databases">
        <title>Cognatihalovulum marinum gen. nov. sp. nov., a new member of the family Rhodobacteraceae isolated from deep seawater of the Northwest Indian Ocean.</title>
        <authorList>
            <person name="Ruan C."/>
            <person name="Wang J."/>
            <person name="Zheng X."/>
            <person name="Song L."/>
            <person name="Zhu Y."/>
            <person name="Huang Y."/>
            <person name="Lu Z."/>
            <person name="Du W."/>
            <person name="Huang L."/>
            <person name="Dai X."/>
        </authorList>
    </citation>
    <scope>NUCLEOTIDE SEQUENCE [LARGE SCALE GENOMIC DNA]</scope>
    <source>
        <strain evidence="3 4">2CG4</strain>
    </source>
</reference>